<protein>
    <submittedName>
        <fullName evidence="6">LacI family DNA-binding transcriptional regulator</fullName>
    </submittedName>
</protein>
<sequence length="352" mass="40767">MKKVTIREVAERANVHYSTVSLALHDNPRIPKKTRLRIQNLAKKMGYSPDPMLNALSAYRRRNNSRPYEATLAWFNNHPVTPKSYNQCPFPEYLEGARLKALKLGYKIEEFKLQKNGYSPKRLHSILKARNIRGILIQPQPTGISQIDFNFDDFSAVTFGYSLLEPRLHMVCPDQYQQMRLMLEKLRKIGYTRIGFELTEGFESRCSHNWEAAYWVDYYRQPKKNRLSPLVLQPRCHLEFDSFEKWLSKEKPQVIVSTSASEVIQEYLYRMKLEIPNDIGLVRHSVSSTDSKSTGIYENGLLLGSNAVDLLVSMLNNQTYGVPEIPQRLLITGNWKPGKTILHDRQLIKSTC</sequence>
<keyword evidence="4" id="KW-0804">Transcription</keyword>
<organism evidence="6 7">
    <name type="scientific">Coraliomargarita algicola</name>
    <dbReference type="NCBI Taxonomy" id="3092156"/>
    <lineage>
        <taxon>Bacteria</taxon>
        <taxon>Pseudomonadati</taxon>
        <taxon>Verrucomicrobiota</taxon>
        <taxon>Opitutia</taxon>
        <taxon>Puniceicoccales</taxon>
        <taxon>Coraliomargaritaceae</taxon>
        <taxon>Coraliomargarita</taxon>
    </lineage>
</organism>
<keyword evidence="2" id="KW-0805">Transcription regulation</keyword>
<keyword evidence="1" id="KW-0678">Repressor</keyword>
<keyword evidence="7" id="KW-1185">Reference proteome</keyword>
<reference evidence="6 7" key="1">
    <citation type="submission" date="2023-11" db="EMBL/GenBank/DDBJ databases">
        <title>Coraliomargarita sp. nov., isolated from marine algae.</title>
        <authorList>
            <person name="Lee J.K."/>
            <person name="Baek J.H."/>
            <person name="Kim J.M."/>
            <person name="Choi D.G."/>
            <person name="Jeon C.O."/>
        </authorList>
    </citation>
    <scope>NUCLEOTIDE SEQUENCE [LARGE SCALE GENOMIC DNA]</scope>
    <source>
        <strain evidence="6 7">J2-16</strain>
    </source>
</reference>
<dbReference type="Gene3D" id="1.10.260.40">
    <property type="entry name" value="lambda repressor-like DNA-binding domains"/>
    <property type="match status" value="1"/>
</dbReference>
<dbReference type="InterPro" id="IPR028082">
    <property type="entry name" value="Peripla_BP_I"/>
</dbReference>
<dbReference type="RefSeq" id="WP_319831223.1">
    <property type="nucleotide sequence ID" value="NZ_CP138858.1"/>
</dbReference>
<dbReference type="SUPFAM" id="SSF53822">
    <property type="entry name" value="Periplasmic binding protein-like I"/>
    <property type="match status" value="1"/>
</dbReference>
<dbReference type="Gene3D" id="3.40.50.2300">
    <property type="match status" value="2"/>
</dbReference>
<gene>
    <name evidence="6" type="ORF">SH580_12650</name>
</gene>
<dbReference type="SUPFAM" id="SSF47413">
    <property type="entry name" value="lambda repressor-like DNA-binding domains"/>
    <property type="match status" value="1"/>
</dbReference>
<evidence type="ECO:0000256" key="4">
    <source>
        <dbReference type="ARBA" id="ARBA00023163"/>
    </source>
</evidence>
<dbReference type="PANTHER" id="PTHR30146">
    <property type="entry name" value="LACI-RELATED TRANSCRIPTIONAL REPRESSOR"/>
    <property type="match status" value="1"/>
</dbReference>
<feature type="domain" description="HTH lacI-type" evidence="5">
    <location>
        <begin position="4"/>
        <end position="58"/>
    </location>
</feature>
<name>A0ABZ0RGX2_9BACT</name>
<dbReference type="InterPro" id="IPR010982">
    <property type="entry name" value="Lambda_DNA-bd_dom_sf"/>
</dbReference>
<dbReference type="SMART" id="SM00354">
    <property type="entry name" value="HTH_LACI"/>
    <property type="match status" value="1"/>
</dbReference>
<proteinExistence type="predicted"/>
<dbReference type="Proteomes" id="UP001324993">
    <property type="component" value="Chromosome"/>
</dbReference>
<evidence type="ECO:0000259" key="5">
    <source>
        <dbReference type="PROSITE" id="PS50932"/>
    </source>
</evidence>
<dbReference type="PROSITE" id="PS50932">
    <property type="entry name" value="HTH_LACI_2"/>
    <property type="match status" value="1"/>
</dbReference>
<dbReference type="GO" id="GO:0003677">
    <property type="term" value="F:DNA binding"/>
    <property type="evidence" value="ECO:0007669"/>
    <property type="project" value="UniProtKB-KW"/>
</dbReference>
<evidence type="ECO:0000313" key="6">
    <source>
        <dbReference type="EMBL" id="WPJ94285.1"/>
    </source>
</evidence>
<evidence type="ECO:0000256" key="3">
    <source>
        <dbReference type="ARBA" id="ARBA00023125"/>
    </source>
</evidence>
<dbReference type="PANTHER" id="PTHR30146:SF148">
    <property type="entry name" value="HTH-TYPE TRANSCRIPTIONAL REPRESSOR PURR-RELATED"/>
    <property type="match status" value="1"/>
</dbReference>
<evidence type="ECO:0000313" key="7">
    <source>
        <dbReference type="Proteomes" id="UP001324993"/>
    </source>
</evidence>
<dbReference type="Pfam" id="PF00356">
    <property type="entry name" value="LacI"/>
    <property type="match status" value="1"/>
</dbReference>
<dbReference type="CDD" id="cd01392">
    <property type="entry name" value="HTH_LacI"/>
    <property type="match status" value="1"/>
</dbReference>
<keyword evidence="3 6" id="KW-0238">DNA-binding</keyword>
<evidence type="ECO:0000256" key="1">
    <source>
        <dbReference type="ARBA" id="ARBA00022491"/>
    </source>
</evidence>
<dbReference type="InterPro" id="IPR000843">
    <property type="entry name" value="HTH_LacI"/>
</dbReference>
<accession>A0ABZ0RGX2</accession>
<dbReference type="EMBL" id="CP138858">
    <property type="protein sequence ID" value="WPJ94285.1"/>
    <property type="molecule type" value="Genomic_DNA"/>
</dbReference>
<evidence type="ECO:0000256" key="2">
    <source>
        <dbReference type="ARBA" id="ARBA00023015"/>
    </source>
</evidence>